<keyword evidence="4" id="KW-0812">Transmembrane</keyword>
<dbReference type="InterPro" id="IPR050271">
    <property type="entry name" value="UDP-glycosyltransferase"/>
</dbReference>
<keyword evidence="3 5" id="KW-0808">Transferase</keyword>
<dbReference type="GO" id="GO:0008194">
    <property type="term" value="F:UDP-glycosyltransferase activity"/>
    <property type="evidence" value="ECO:0007669"/>
    <property type="project" value="InterPro"/>
</dbReference>
<dbReference type="SUPFAM" id="SSF53756">
    <property type="entry name" value="UDP-Glycosyltransferase/glycogen phosphorylase"/>
    <property type="match status" value="1"/>
</dbReference>
<dbReference type="CDD" id="cd03784">
    <property type="entry name" value="GT1_Gtf-like"/>
    <property type="match status" value="1"/>
</dbReference>
<evidence type="ECO:0000256" key="4">
    <source>
        <dbReference type="SAM" id="Phobius"/>
    </source>
</evidence>
<dbReference type="EMBL" id="VUJU01004173">
    <property type="protein sequence ID" value="KAF0755333.1"/>
    <property type="molecule type" value="Genomic_DNA"/>
</dbReference>
<dbReference type="FunFam" id="3.40.50.2000:FF:000021">
    <property type="entry name" value="UDP-glucuronosyltransferase"/>
    <property type="match status" value="1"/>
</dbReference>
<dbReference type="OrthoDB" id="5835829at2759"/>
<dbReference type="Gene3D" id="3.40.50.2000">
    <property type="entry name" value="Glycogen Phosphorylase B"/>
    <property type="match status" value="2"/>
</dbReference>
<keyword evidence="2" id="KW-0328">Glycosyltransferase</keyword>
<keyword evidence="4" id="KW-1133">Transmembrane helix</keyword>
<dbReference type="Proteomes" id="UP000478052">
    <property type="component" value="Unassembled WGS sequence"/>
</dbReference>
<evidence type="ECO:0000313" key="5">
    <source>
        <dbReference type="EMBL" id="KAF0755333.1"/>
    </source>
</evidence>
<evidence type="ECO:0000313" key="6">
    <source>
        <dbReference type="Proteomes" id="UP000478052"/>
    </source>
</evidence>
<feature type="transmembrane region" description="Helical" evidence="4">
    <location>
        <begin position="484"/>
        <end position="512"/>
    </location>
</feature>
<protein>
    <submittedName>
        <fullName evidence="5">UDP-glucuronosyltransferase 2C1-like</fullName>
    </submittedName>
</protein>
<dbReference type="PANTHER" id="PTHR48043">
    <property type="entry name" value="EG:EG0003.4 PROTEIN-RELATED"/>
    <property type="match status" value="1"/>
</dbReference>
<dbReference type="InterPro" id="IPR002213">
    <property type="entry name" value="UDP_glucos_trans"/>
</dbReference>
<evidence type="ECO:0000256" key="3">
    <source>
        <dbReference type="ARBA" id="ARBA00022679"/>
    </source>
</evidence>
<dbReference type="AlphaFoldDB" id="A0A6G0YGS1"/>
<evidence type="ECO:0000256" key="2">
    <source>
        <dbReference type="ARBA" id="ARBA00022676"/>
    </source>
</evidence>
<reference evidence="5 6" key="1">
    <citation type="submission" date="2019-08" db="EMBL/GenBank/DDBJ databases">
        <title>Whole genome of Aphis craccivora.</title>
        <authorList>
            <person name="Voronova N.V."/>
            <person name="Shulinski R.S."/>
            <person name="Bandarenka Y.V."/>
            <person name="Zhorov D.G."/>
            <person name="Warner D."/>
        </authorList>
    </citation>
    <scope>NUCLEOTIDE SEQUENCE [LARGE SCALE GENOMIC DNA]</scope>
    <source>
        <strain evidence="5">180601</strain>
        <tissue evidence="5">Whole Body</tissue>
    </source>
</reference>
<comment type="similarity">
    <text evidence="1">Belongs to the UDP-glycosyltransferase family.</text>
</comment>
<sequence length="524" mass="60129">MLVKVKMKNYNFIIWIFKLLTLITATQSANILVFAPMPFKSHFKGFQPLFKELAAKGHNLTVVSTFPLKTPLANYTDIPISVDESILKSVDPMELASHSFLTVLPGMWHMSTSLGSKMVSKPEMQNFILSQDYEFDLVMVFSFCQEYTITLGHKYKAPVINLGVSMLWPSNSKWIGEPSTFSYILDQRTRATDQMSFVERFKNSVIGIYQLFLEDYYYLPLQKETMDKYFKYKGYESRPPIEDMLRNVSVTLINSHYSIGVTRPYLPNTIEIAGLHVNEPKPLTGKFLEFVESAEYGVIYFSFGTIVDPSTLPNSTIDIFINVLKKVKQKVMWKWDSKNLPQLPNHVMVSDWFPQPDILGHPNVRLFITHGGVHSLEEATYNALPIVGIPFFGDQHMNMKLAERNGIGKMVDHIGLNEKSMLSAINEVLTNPKYKENSKLRSEIFKDTHPRPMDRAIYWIEYVLRYGGANHLRSSSVVLNYNQYFLGDICFVIISTTAMSMFVIATMIKYIFKSKTIKSSDKKK</sequence>
<name>A0A6G0YGS1_APHCR</name>
<keyword evidence="6" id="KW-1185">Reference proteome</keyword>
<organism evidence="5 6">
    <name type="scientific">Aphis craccivora</name>
    <name type="common">Cowpea aphid</name>
    <dbReference type="NCBI Taxonomy" id="307492"/>
    <lineage>
        <taxon>Eukaryota</taxon>
        <taxon>Metazoa</taxon>
        <taxon>Ecdysozoa</taxon>
        <taxon>Arthropoda</taxon>
        <taxon>Hexapoda</taxon>
        <taxon>Insecta</taxon>
        <taxon>Pterygota</taxon>
        <taxon>Neoptera</taxon>
        <taxon>Paraneoptera</taxon>
        <taxon>Hemiptera</taxon>
        <taxon>Sternorrhyncha</taxon>
        <taxon>Aphidomorpha</taxon>
        <taxon>Aphidoidea</taxon>
        <taxon>Aphididae</taxon>
        <taxon>Aphidini</taxon>
        <taxon>Aphis</taxon>
        <taxon>Aphis</taxon>
    </lineage>
</organism>
<comment type="caution">
    <text evidence="5">The sequence shown here is derived from an EMBL/GenBank/DDBJ whole genome shotgun (WGS) entry which is preliminary data.</text>
</comment>
<keyword evidence="4" id="KW-0472">Membrane</keyword>
<gene>
    <name evidence="5" type="ORF">FWK35_00009362</name>
</gene>
<accession>A0A6G0YGS1</accession>
<dbReference type="PANTHER" id="PTHR48043:SF159">
    <property type="entry name" value="EG:EG0003.4 PROTEIN-RELATED"/>
    <property type="match status" value="1"/>
</dbReference>
<proteinExistence type="inferred from homology"/>
<dbReference type="Pfam" id="PF00201">
    <property type="entry name" value="UDPGT"/>
    <property type="match status" value="1"/>
</dbReference>
<evidence type="ECO:0000256" key="1">
    <source>
        <dbReference type="ARBA" id="ARBA00009995"/>
    </source>
</evidence>